<dbReference type="Gene3D" id="2.40.170.20">
    <property type="entry name" value="TonB-dependent receptor, beta-barrel domain"/>
    <property type="match status" value="1"/>
</dbReference>
<dbReference type="InterPro" id="IPR000531">
    <property type="entry name" value="Beta-barrel_TonB"/>
</dbReference>
<feature type="region of interest" description="Disordered" evidence="5">
    <location>
        <begin position="678"/>
        <end position="703"/>
    </location>
</feature>
<evidence type="ECO:0000259" key="6">
    <source>
        <dbReference type="Pfam" id="PF00593"/>
    </source>
</evidence>
<dbReference type="SUPFAM" id="SSF56935">
    <property type="entry name" value="Porins"/>
    <property type="match status" value="1"/>
</dbReference>
<keyword evidence="3" id="KW-0998">Cell outer membrane</keyword>
<evidence type="ECO:0000256" key="5">
    <source>
        <dbReference type="SAM" id="MobiDB-lite"/>
    </source>
</evidence>
<evidence type="ECO:0000256" key="4">
    <source>
        <dbReference type="RuleBase" id="RU003357"/>
    </source>
</evidence>
<protein>
    <submittedName>
        <fullName evidence="8">TonB-dependent receptor</fullName>
    </submittedName>
</protein>
<sequence>MSQLTVKQRLLSSSIALVMGGGVAEATAQQDNQANVGMLEEVVVTGIRASLDRAMDIKRDANGVVDAISAEDIGKFPDTNLAESLQRISGVSIDRQNNEGSRVTVRGFGPDFNLVTLNGRSMPASQIGFSSAPATRSFDFANLASESVSGVQVYKTGKADVASGGIGSTINISTPRPLNIGQTKATVGVKAVHEASVEAGDDVTPEISGLFSTTMLDDKLGVLVAGSYQERHNREQNAQIDGWVTNGGLNPAAANVTDNRAEGVENYFYPQNTKFDVADHERTRTNAQATVQFQPVEEFTATLDYFYADFEDNIARNQFGVWFNGGGNVDNATIDENGSTTKTSERGGSYDYFGYNDTILNETDSVGLNVEWQATENLSFEADWHSSTATAEGADDGNNSFIILGVPFNGAAGEGKTYDASSTEIPVITTQPNSSTFEPEQVGSNIAIANRSFMDTEIDEFQLSGSWSADTDEGLTSIDFGVAQKEMINRSAFVGSFFQAGGGNAFADAGVFSDLLTPVSTDDLFSELSGGGSSLPDSYFQYLPADVLARAEESGSLSAEFGPGDFTDDHRITEDIFSAFMQFNFSSDFNGMPFNAVAGIRYEDTDVLASSMQREALYVDWASPTEWFTRFADESSFSEVESSYDNFLPSLDTSLGITDDLIARFSYSQTITRSDLASMRGTTSVSANPKPGQRSASRGNPDLLPYSSDNIDLSLEWYYGEGSYASIGYFDKRVDNFLVTEVREEALFGLRDPAAGDRAAEAAANVGPDATIEEIYYETVDLGYAVTMPDGVSQGIRQDGSDPLINWQVQLPSNGEDAHVWGYEIALQHMFWDTGFGVQANYTDVSSDSEVDRAQVGYQFALPGLSDSANLVGFYEGYGFQARIAYNWRDEFLSGFGASAGDQTQPRFTEAYGQVDLSVTYDVTDNISVFLEGLNVTEETQRTYSRYEAQLLNAYQYGARYTLGARWNF</sequence>
<feature type="compositionally biased region" description="Polar residues" evidence="5">
    <location>
        <begin position="678"/>
        <end position="687"/>
    </location>
</feature>
<comment type="subcellular location">
    <subcellularLocation>
        <location evidence="1 4">Cell outer membrane</location>
    </subcellularLocation>
</comment>
<accession>A0A9X2I3C4</accession>
<dbReference type="GO" id="GO:0009279">
    <property type="term" value="C:cell outer membrane"/>
    <property type="evidence" value="ECO:0007669"/>
    <property type="project" value="UniProtKB-SubCell"/>
</dbReference>
<dbReference type="NCBIfam" id="TIGR01782">
    <property type="entry name" value="TonB-Xanth-Caul"/>
    <property type="match status" value="1"/>
</dbReference>
<dbReference type="AlphaFoldDB" id="A0A9X2I3C4"/>
<keyword evidence="9" id="KW-1185">Reference proteome</keyword>
<dbReference type="PANTHER" id="PTHR40980:SF3">
    <property type="entry name" value="TONB-DEPENDENT RECEPTOR-LIKE BETA-BARREL DOMAIN-CONTAINING PROTEIN"/>
    <property type="match status" value="1"/>
</dbReference>
<dbReference type="Proteomes" id="UP001139319">
    <property type="component" value="Unassembled WGS sequence"/>
</dbReference>
<dbReference type="Pfam" id="PF07715">
    <property type="entry name" value="Plug"/>
    <property type="match status" value="1"/>
</dbReference>
<evidence type="ECO:0000256" key="2">
    <source>
        <dbReference type="ARBA" id="ARBA00023136"/>
    </source>
</evidence>
<keyword evidence="8" id="KW-0675">Receptor</keyword>
<organism evidence="8 9">
    <name type="scientific">Gilvimarinus xylanilyticus</name>
    <dbReference type="NCBI Taxonomy" id="2944139"/>
    <lineage>
        <taxon>Bacteria</taxon>
        <taxon>Pseudomonadati</taxon>
        <taxon>Pseudomonadota</taxon>
        <taxon>Gammaproteobacteria</taxon>
        <taxon>Cellvibrionales</taxon>
        <taxon>Cellvibrionaceae</taxon>
        <taxon>Gilvimarinus</taxon>
    </lineage>
</organism>
<feature type="domain" description="TonB-dependent receptor-like beta-barrel" evidence="6">
    <location>
        <begin position="429"/>
        <end position="936"/>
    </location>
</feature>
<evidence type="ECO:0000256" key="3">
    <source>
        <dbReference type="ARBA" id="ARBA00023237"/>
    </source>
</evidence>
<comment type="similarity">
    <text evidence="4">Belongs to the TonB-dependent receptor family.</text>
</comment>
<proteinExistence type="inferred from homology"/>
<evidence type="ECO:0000313" key="9">
    <source>
        <dbReference type="Proteomes" id="UP001139319"/>
    </source>
</evidence>
<evidence type="ECO:0000259" key="7">
    <source>
        <dbReference type="Pfam" id="PF07715"/>
    </source>
</evidence>
<dbReference type="Pfam" id="PF00593">
    <property type="entry name" value="TonB_dep_Rec_b-barrel"/>
    <property type="match status" value="1"/>
</dbReference>
<dbReference type="InterPro" id="IPR012910">
    <property type="entry name" value="Plug_dom"/>
</dbReference>
<keyword evidence="4" id="KW-0798">TonB box</keyword>
<evidence type="ECO:0000256" key="1">
    <source>
        <dbReference type="ARBA" id="ARBA00004442"/>
    </source>
</evidence>
<dbReference type="Gene3D" id="2.170.130.10">
    <property type="entry name" value="TonB-dependent receptor, plug domain"/>
    <property type="match status" value="1"/>
</dbReference>
<name>A0A9X2I3C4_9GAMM</name>
<comment type="caution">
    <text evidence="8">The sequence shown here is derived from an EMBL/GenBank/DDBJ whole genome shotgun (WGS) entry which is preliminary data.</text>
</comment>
<dbReference type="PANTHER" id="PTHR40980">
    <property type="entry name" value="PLUG DOMAIN-CONTAINING PROTEIN"/>
    <property type="match status" value="1"/>
</dbReference>
<gene>
    <name evidence="8" type="ORF">M6D89_12235</name>
</gene>
<reference evidence="8" key="2">
    <citation type="submission" date="2023-01" db="EMBL/GenBank/DDBJ databases">
        <title>Gilvimarinus xylanilyticus HB14 isolated from Caulerpa lentillifera aquaculture base in Hainan, China.</title>
        <authorList>
            <person name="Zhang Y.-J."/>
        </authorList>
    </citation>
    <scope>NUCLEOTIDE SEQUENCE</scope>
    <source>
        <strain evidence="8">HB14</strain>
    </source>
</reference>
<dbReference type="RefSeq" id="WP_253968365.1">
    <property type="nucleotide sequence ID" value="NZ_JAMFTH010000004.1"/>
</dbReference>
<evidence type="ECO:0000313" key="8">
    <source>
        <dbReference type="EMBL" id="MCP8900068.1"/>
    </source>
</evidence>
<dbReference type="EMBL" id="JAMFTH010000004">
    <property type="protein sequence ID" value="MCP8900068.1"/>
    <property type="molecule type" value="Genomic_DNA"/>
</dbReference>
<dbReference type="InterPro" id="IPR036942">
    <property type="entry name" value="Beta-barrel_TonB_sf"/>
</dbReference>
<reference evidence="8" key="1">
    <citation type="submission" date="2022-05" db="EMBL/GenBank/DDBJ databases">
        <authorList>
            <person name="Sun H.-N."/>
        </authorList>
    </citation>
    <scope>NUCLEOTIDE SEQUENCE</scope>
    <source>
        <strain evidence="8">HB14</strain>
    </source>
</reference>
<dbReference type="InterPro" id="IPR010104">
    <property type="entry name" value="TonB_rcpt_bac"/>
</dbReference>
<feature type="domain" description="TonB-dependent receptor plug" evidence="7">
    <location>
        <begin position="58"/>
        <end position="165"/>
    </location>
</feature>
<dbReference type="InterPro" id="IPR037066">
    <property type="entry name" value="Plug_dom_sf"/>
</dbReference>
<keyword evidence="2 4" id="KW-0472">Membrane</keyword>